<comment type="caution">
    <text evidence="1">The sequence shown here is derived from an EMBL/GenBank/DDBJ whole genome shotgun (WGS) entry which is preliminary data.</text>
</comment>
<name>A0ACB9CMT6_ARCLA</name>
<organism evidence="1 2">
    <name type="scientific">Arctium lappa</name>
    <name type="common">Greater burdock</name>
    <name type="synonym">Lappa major</name>
    <dbReference type="NCBI Taxonomy" id="4217"/>
    <lineage>
        <taxon>Eukaryota</taxon>
        <taxon>Viridiplantae</taxon>
        <taxon>Streptophyta</taxon>
        <taxon>Embryophyta</taxon>
        <taxon>Tracheophyta</taxon>
        <taxon>Spermatophyta</taxon>
        <taxon>Magnoliopsida</taxon>
        <taxon>eudicotyledons</taxon>
        <taxon>Gunneridae</taxon>
        <taxon>Pentapetalae</taxon>
        <taxon>asterids</taxon>
        <taxon>campanulids</taxon>
        <taxon>Asterales</taxon>
        <taxon>Asteraceae</taxon>
        <taxon>Carduoideae</taxon>
        <taxon>Cardueae</taxon>
        <taxon>Arctiinae</taxon>
        <taxon>Arctium</taxon>
    </lineage>
</organism>
<protein>
    <submittedName>
        <fullName evidence="1">Uncharacterized protein</fullName>
    </submittedName>
</protein>
<dbReference type="EMBL" id="CM042050">
    <property type="protein sequence ID" value="KAI3735387.1"/>
    <property type="molecule type" value="Genomic_DNA"/>
</dbReference>
<evidence type="ECO:0000313" key="1">
    <source>
        <dbReference type="EMBL" id="KAI3735387.1"/>
    </source>
</evidence>
<reference evidence="2" key="1">
    <citation type="journal article" date="2022" name="Mol. Ecol. Resour.">
        <title>The genomes of chicory, endive, great burdock and yacon provide insights into Asteraceae palaeo-polyploidization history and plant inulin production.</title>
        <authorList>
            <person name="Fan W."/>
            <person name="Wang S."/>
            <person name="Wang H."/>
            <person name="Wang A."/>
            <person name="Jiang F."/>
            <person name="Liu H."/>
            <person name="Zhao H."/>
            <person name="Xu D."/>
            <person name="Zhang Y."/>
        </authorList>
    </citation>
    <scope>NUCLEOTIDE SEQUENCE [LARGE SCALE GENOMIC DNA]</scope>
    <source>
        <strain evidence="2">cv. Niubang</strain>
    </source>
</reference>
<reference evidence="1 2" key="2">
    <citation type="journal article" date="2022" name="Mol. Ecol. Resour.">
        <title>The genomes of chicory, endive, great burdock and yacon provide insights into Asteraceae paleo-polyploidization history and plant inulin production.</title>
        <authorList>
            <person name="Fan W."/>
            <person name="Wang S."/>
            <person name="Wang H."/>
            <person name="Wang A."/>
            <person name="Jiang F."/>
            <person name="Liu H."/>
            <person name="Zhao H."/>
            <person name="Xu D."/>
            <person name="Zhang Y."/>
        </authorList>
    </citation>
    <scope>NUCLEOTIDE SEQUENCE [LARGE SCALE GENOMIC DNA]</scope>
    <source>
        <strain evidence="2">cv. Niubang</strain>
    </source>
</reference>
<accession>A0ACB9CMT6</accession>
<gene>
    <name evidence="1" type="ORF">L6452_14883</name>
</gene>
<keyword evidence="2" id="KW-1185">Reference proteome</keyword>
<sequence>MFRRSNFFCSRYVLRCALNRQGLNRRYFCILFYSILFLPYSSLWFALPTLNQAHLCSFRSFLPLSNPNFPGHNNRYRLYQ</sequence>
<proteinExistence type="predicted"/>
<evidence type="ECO:0000313" key="2">
    <source>
        <dbReference type="Proteomes" id="UP001055879"/>
    </source>
</evidence>
<dbReference type="Proteomes" id="UP001055879">
    <property type="component" value="Linkage Group LG04"/>
</dbReference>